<evidence type="ECO:0000313" key="2">
    <source>
        <dbReference type="EMBL" id="KRY18296.1"/>
    </source>
</evidence>
<proteinExistence type="predicted"/>
<keyword evidence="1" id="KW-0732">Signal</keyword>
<feature type="signal peptide" evidence="1">
    <location>
        <begin position="1"/>
        <end position="17"/>
    </location>
</feature>
<organism evidence="2 3">
    <name type="scientific">Trichinella patagoniensis</name>
    <dbReference type="NCBI Taxonomy" id="990121"/>
    <lineage>
        <taxon>Eukaryota</taxon>
        <taxon>Metazoa</taxon>
        <taxon>Ecdysozoa</taxon>
        <taxon>Nematoda</taxon>
        <taxon>Enoplea</taxon>
        <taxon>Dorylaimia</taxon>
        <taxon>Trichinellida</taxon>
        <taxon>Trichinellidae</taxon>
        <taxon>Trichinella</taxon>
    </lineage>
</organism>
<dbReference type="EMBL" id="JYDQ01000048">
    <property type="protein sequence ID" value="KRY18296.1"/>
    <property type="molecule type" value="Genomic_DNA"/>
</dbReference>
<gene>
    <name evidence="2" type="ORF">T12_7723</name>
</gene>
<dbReference type="Proteomes" id="UP000054783">
    <property type="component" value="Unassembled WGS sequence"/>
</dbReference>
<sequence>MLLITFVVTLLCDKVKLMKQRKNENEDNMKQNKRRPERLVRINSSSLKFSNPLKLISSAALCK</sequence>
<evidence type="ECO:0000256" key="1">
    <source>
        <dbReference type="SAM" id="SignalP"/>
    </source>
</evidence>
<keyword evidence="3" id="KW-1185">Reference proteome</keyword>
<comment type="caution">
    <text evidence="2">The sequence shown here is derived from an EMBL/GenBank/DDBJ whole genome shotgun (WGS) entry which is preliminary data.</text>
</comment>
<reference evidence="2 3" key="1">
    <citation type="submission" date="2015-01" db="EMBL/GenBank/DDBJ databases">
        <title>Evolution of Trichinella species and genotypes.</title>
        <authorList>
            <person name="Korhonen P.K."/>
            <person name="Edoardo P."/>
            <person name="Giuseppe L.R."/>
            <person name="Gasser R.B."/>
        </authorList>
    </citation>
    <scope>NUCLEOTIDE SEQUENCE [LARGE SCALE GENOMIC DNA]</scope>
    <source>
        <strain evidence="2">ISS2496</strain>
    </source>
</reference>
<dbReference type="AlphaFoldDB" id="A0A0V1A0D7"/>
<accession>A0A0V1A0D7</accession>
<feature type="chain" id="PRO_5006874237" evidence="1">
    <location>
        <begin position="18"/>
        <end position="63"/>
    </location>
</feature>
<protein>
    <submittedName>
        <fullName evidence="2">Uncharacterized protein</fullName>
    </submittedName>
</protein>
<name>A0A0V1A0D7_9BILA</name>
<evidence type="ECO:0000313" key="3">
    <source>
        <dbReference type="Proteomes" id="UP000054783"/>
    </source>
</evidence>